<keyword evidence="1" id="KW-0472">Membrane</keyword>
<keyword evidence="2" id="KW-1185">Reference proteome</keyword>
<keyword evidence="1" id="KW-0812">Transmembrane</keyword>
<dbReference type="WBParaSite" id="maker-E.canG7_contigs_4755-snap-gene-0.0-mRNA-1">
    <property type="protein sequence ID" value="maker-E.canG7_contigs_4755-snap-gene-0.0-mRNA-1"/>
    <property type="gene ID" value="EcG7_09221"/>
</dbReference>
<feature type="transmembrane region" description="Helical" evidence="1">
    <location>
        <begin position="36"/>
        <end position="57"/>
    </location>
</feature>
<sequence length="63" mass="7203">MVNAQHIERGNNLDSSGVCHEFQPRLLALSDHVPRFFLFLSYSKVLYVLILLFVPLLKADVFA</sequence>
<proteinExistence type="predicted"/>
<evidence type="ECO:0000256" key="1">
    <source>
        <dbReference type="SAM" id="Phobius"/>
    </source>
</evidence>
<name>A0A915EUJ1_9CEST</name>
<reference evidence="3" key="1">
    <citation type="submission" date="2022-11" db="UniProtKB">
        <authorList>
            <consortium name="WormBaseParasite"/>
        </authorList>
    </citation>
    <scope>IDENTIFICATION</scope>
</reference>
<evidence type="ECO:0000313" key="3">
    <source>
        <dbReference type="WBParaSite" id="maker-E.canG7_contigs_4755-snap-gene-0.0-mRNA-1"/>
    </source>
</evidence>
<evidence type="ECO:0000313" key="2">
    <source>
        <dbReference type="Proteomes" id="UP000887562"/>
    </source>
</evidence>
<dbReference type="Proteomes" id="UP000887562">
    <property type="component" value="Unplaced"/>
</dbReference>
<dbReference type="AlphaFoldDB" id="A0A915EUJ1"/>
<protein>
    <submittedName>
        <fullName evidence="3">Uncharacterized protein</fullName>
    </submittedName>
</protein>
<keyword evidence="1" id="KW-1133">Transmembrane helix</keyword>
<accession>A0A915EUJ1</accession>
<organism evidence="2 3">
    <name type="scientific">Echinococcus canadensis</name>
    <dbReference type="NCBI Taxonomy" id="519352"/>
    <lineage>
        <taxon>Eukaryota</taxon>
        <taxon>Metazoa</taxon>
        <taxon>Spiralia</taxon>
        <taxon>Lophotrochozoa</taxon>
        <taxon>Platyhelminthes</taxon>
        <taxon>Cestoda</taxon>
        <taxon>Eucestoda</taxon>
        <taxon>Cyclophyllidea</taxon>
        <taxon>Taeniidae</taxon>
        <taxon>Echinococcus</taxon>
        <taxon>Echinococcus canadensis group</taxon>
    </lineage>
</organism>